<dbReference type="PANTHER" id="PTHR31495">
    <property type="entry name" value="PEROXYGENASE 3-RELATED"/>
    <property type="match status" value="1"/>
</dbReference>
<reference evidence="2 3" key="1">
    <citation type="journal article" date="2017" name="Nature">
        <title>The Apostasia genome and the evolution of orchids.</title>
        <authorList>
            <person name="Zhang G.Q."/>
            <person name="Liu K.W."/>
            <person name="Li Z."/>
            <person name="Lohaus R."/>
            <person name="Hsiao Y.Y."/>
            <person name="Niu S.C."/>
            <person name="Wang J.Y."/>
            <person name="Lin Y.C."/>
            <person name="Xu Q."/>
            <person name="Chen L.J."/>
            <person name="Yoshida K."/>
            <person name="Fujiwara S."/>
            <person name="Wang Z.W."/>
            <person name="Zhang Y.Q."/>
            <person name="Mitsuda N."/>
            <person name="Wang M."/>
            <person name="Liu G.H."/>
            <person name="Pecoraro L."/>
            <person name="Huang H.X."/>
            <person name="Xiao X.J."/>
            <person name="Lin M."/>
            <person name="Wu X.Y."/>
            <person name="Wu W.L."/>
            <person name="Chen Y.Y."/>
            <person name="Chang S.B."/>
            <person name="Sakamoto S."/>
            <person name="Ohme-Takagi M."/>
            <person name="Yagi M."/>
            <person name="Zeng S.J."/>
            <person name="Shen C.Y."/>
            <person name="Yeh C.M."/>
            <person name="Luo Y.B."/>
            <person name="Tsai W.C."/>
            <person name="Van de Peer Y."/>
            <person name="Liu Z.J."/>
        </authorList>
    </citation>
    <scope>NUCLEOTIDE SEQUENCE [LARGE SCALE GENOMIC DNA]</scope>
    <source>
        <strain evidence="3">cv. Shenzhen</strain>
        <tissue evidence="2">Stem</tissue>
    </source>
</reference>
<dbReference type="Pfam" id="PF05042">
    <property type="entry name" value="Caleosin"/>
    <property type="match status" value="1"/>
</dbReference>
<dbReference type="Proteomes" id="UP000236161">
    <property type="component" value="Unassembled WGS sequence"/>
</dbReference>
<dbReference type="PANTHER" id="PTHR31495:SF1">
    <property type="entry name" value="INACTIVE PEROXYGENASE-LIKE PROTEIN-RELATED"/>
    <property type="match status" value="1"/>
</dbReference>
<dbReference type="STRING" id="1088818.A0A2I0ARY8"/>
<evidence type="ECO:0000313" key="2">
    <source>
        <dbReference type="EMBL" id="PKA58319.1"/>
    </source>
</evidence>
<keyword evidence="3" id="KW-1185">Reference proteome</keyword>
<gene>
    <name evidence="2" type="primary">PXG5</name>
    <name evidence="2" type="ORF">AXF42_Ash013044</name>
</gene>
<dbReference type="GO" id="GO:0005509">
    <property type="term" value="F:calcium ion binding"/>
    <property type="evidence" value="ECO:0007669"/>
    <property type="project" value="TreeGrafter"/>
</dbReference>
<dbReference type="EMBL" id="KZ451955">
    <property type="protein sequence ID" value="PKA58319.1"/>
    <property type="molecule type" value="Genomic_DNA"/>
</dbReference>
<evidence type="ECO:0000313" key="3">
    <source>
        <dbReference type="Proteomes" id="UP000236161"/>
    </source>
</evidence>
<organism evidence="2 3">
    <name type="scientific">Apostasia shenzhenica</name>
    <dbReference type="NCBI Taxonomy" id="1088818"/>
    <lineage>
        <taxon>Eukaryota</taxon>
        <taxon>Viridiplantae</taxon>
        <taxon>Streptophyta</taxon>
        <taxon>Embryophyta</taxon>
        <taxon>Tracheophyta</taxon>
        <taxon>Spermatophyta</taxon>
        <taxon>Magnoliopsida</taxon>
        <taxon>Liliopsida</taxon>
        <taxon>Asparagales</taxon>
        <taxon>Orchidaceae</taxon>
        <taxon>Apostasioideae</taxon>
        <taxon>Apostasia</taxon>
    </lineage>
</organism>
<dbReference type="InterPro" id="IPR007736">
    <property type="entry name" value="Caleosin-related"/>
</dbReference>
<sequence length="59" mass="6965">MEMLQAYSVRTDYQGRIAAWTEWKALYLLCKDKDGLLPKETVRAVYDGSLFFQMEKERA</sequence>
<dbReference type="AlphaFoldDB" id="A0A2I0ARY8"/>
<evidence type="ECO:0000256" key="1">
    <source>
        <dbReference type="ARBA" id="ARBA00006765"/>
    </source>
</evidence>
<protein>
    <submittedName>
        <fullName evidence="2">Putative peroxygenase 5</fullName>
    </submittedName>
</protein>
<comment type="similarity">
    <text evidence="1">Belongs to the caleosin family.</text>
</comment>
<name>A0A2I0ARY8_9ASPA</name>
<dbReference type="OrthoDB" id="640742at2759"/>
<proteinExistence type="inferred from homology"/>
<dbReference type="GO" id="GO:0004497">
    <property type="term" value="F:monooxygenase activity"/>
    <property type="evidence" value="ECO:0007669"/>
    <property type="project" value="TreeGrafter"/>
</dbReference>
<accession>A0A2I0ARY8</accession>